<evidence type="ECO:0000313" key="1">
    <source>
        <dbReference type="EMBL" id="MUZ76089.1"/>
    </source>
</evidence>
<comment type="caution">
    <text evidence="1">The sequence shown here is derived from an EMBL/GenBank/DDBJ whole genome shotgun (WGS) entry which is preliminary data.</text>
</comment>
<dbReference type="EMBL" id="WPHR01000047">
    <property type="protein sequence ID" value="MUZ76089.1"/>
    <property type="molecule type" value="Genomic_DNA"/>
</dbReference>
<evidence type="ECO:0008006" key="3">
    <source>
        <dbReference type="Google" id="ProtNLM"/>
    </source>
</evidence>
<accession>A0A6L6VP24</accession>
<dbReference type="Proteomes" id="UP000477951">
    <property type="component" value="Unassembled WGS sequence"/>
</dbReference>
<protein>
    <recommendedName>
        <fullName evidence="3">DUF1837 domain-containing protein</fullName>
    </recommendedName>
</protein>
<proteinExistence type="predicted"/>
<reference evidence="1 2" key="1">
    <citation type="submission" date="2019-12" db="EMBL/GenBank/DDBJ databases">
        <title>Whole-genome sequencing of Allorhizobium vitis.</title>
        <authorList>
            <person name="Gan H.M."/>
            <person name="Szegedi E."/>
            <person name="Burr T."/>
            <person name="Savka M.A."/>
        </authorList>
    </citation>
    <scope>NUCLEOTIDE SEQUENCE [LARGE SCALE GENOMIC DNA]</scope>
    <source>
        <strain evidence="1 2">CG516</strain>
    </source>
</reference>
<evidence type="ECO:0000313" key="2">
    <source>
        <dbReference type="Proteomes" id="UP000477951"/>
    </source>
</evidence>
<dbReference type="RefSeq" id="WP_156616559.1">
    <property type="nucleotide sequence ID" value="NZ_WPHR01000047.1"/>
</dbReference>
<gene>
    <name evidence="1" type="ORF">GOZ90_25935</name>
</gene>
<organism evidence="1 2">
    <name type="scientific">Agrobacterium vitis</name>
    <name type="common">Rhizobium vitis</name>
    <dbReference type="NCBI Taxonomy" id="373"/>
    <lineage>
        <taxon>Bacteria</taxon>
        <taxon>Pseudomonadati</taxon>
        <taxon>Pseudomonadota</taxon>
        <taxon>Alphaproteobacteria</taxon>
        <taxon>Hyphomicrobiales</taxon>
        <taxon>Rhizobiaceae</taxon>
        <taxon>Rhizobium/Agrobacterium group</taxon>
        <taxon>Agrobacterium</taxon>
    </lineage>
</organism>
<name>A0A6L6VP24_AGRVI</name>
<sequence>MTIILNVTDHEDLCHGWSWTIEDEDILAERMARIALGQAKHVGRVIDGLTAKPKKTTAEHMADAISKLSVDANGDPYKRDGWIFQAISWIAAHQNRNGGILRAPHIRKADHGFDGLQIELSADKSTVTSVMIFEDKATINPRDTIRDEVWPGIAALEAGQRVTELTHDVTAMLEAYQSIMPVDVEDAVDEILWKEARSYRVSITVSDTHSANAARAGLFSGYDTHAPGLLTKRRAETIYFPDMREWMKTFSAKVAAKIVEIS</sequence>
<dbReference type="AlphaFoldDB" id="A0A6L6VP24"/>